<keyword evidence="9" id="KW-0371">Homeobox</keyword>
<dbReference type="Gene3D" id="1.10.10.60">
    <property type="entry name" value="Homeodomain-like"/>
    <property type="match status" value="1"/>
</dbReference>
<dbReference type="GO" id="GO:0010468">
    <property type="term" value="P:regulation of gene expression"/>
    <property type="evidence" value="ECO:0007669"/>
    <property type="project" value="UniProtKB-ARBA"/>
</dbReference>
<name>A0A2U1NHP6_ARTAN</name>
<evidence type="ECO:0000313" key="10">
    <source>
        <dbReference type="Proteomes" id="UP000245207"/>
    </source>
</evidence>
<gene>
    <name evidence="9" type="ORF">CTI12_AA265250</name>
</gene>
<dbReference type="Pfam" id="PF00249">
    <property type="entry name" value="Myb_DNA-binding"/>
    <property type="match status" value="1"/>
</dbReference>
<dbReference type="InterPro" id="IPR017884">
    <property type="entry name" value="SANT_dom"/>
</dbReference>
<keyword evidence="3 9" id="KW-0238">DNA-binding</keyword>
<keyword evidence="6" id="KW-0472">Membrane</keyword>
<dbReference type="InterPro" id="IPR006447">
    <property type="entry name" value="Myb_dom_plants"/>
</dbReference>
<sequence>MDHHHNQNHTTPFNYITPGWLEIRLFYVRITPCSITTVPENLTLRNLRREIGVSLEINGVRVPSTETVLVNLRRDRLDKTSSEVTYVSTDNVRLTGPIEFEVINNNNIDKKVLCNNGSVSDCNGGGDDKDMILCGSLERIESGGGWSMEFYAGNMGVFGSSSIEVYIAGCCGSVPVILTKTITHTGEEADEYAPELKVGPSYHSDEMYYDEDGQLTWFNAGVRVGVGIGLGMCLGIGIGVGLLMRQTTRQSIMRIASDVVYLTFMEDNAWGFAGKVVFVDRFRFCRACSQHPLSSSAPSGQYGMWKFSGLVLGIAGRSASSTRSLELKISVLYYDVRESMSFTLSSFGLIHPLFQNPDHKRCLMGFDCVSSDTGGVNPVMFLEDMDSNSNSNVKKRVRKPYTITKSRQNWTDIEHDKFLEALQLFDRDWKKIEAFVGSKTAIQIRSHAQKYFLKVQKTGTNEHVPPPRPKRKAAHPYPLKAKNDVTNVGATPQSSSDLIKHENTMPTDSYMWPIAQPDVGAQDDAILHNSCSSSIDSGPGVWQAGETNNHQKVKHTMAGRVMPDFPNVYRFIGGVFDPNESNHLQKLKMMDPVDVETVVLLMKNLCANLKSPQFEDYVSTLPTCLPVS</sequence>
<evidence type="ECO:0000256" key="4">
    <source>
        <dbReference type="ARBA" id="ARBA00023163"/>
    </source>
</evidence>
<dbReference type="InterPro" id="IPR017930">
    <property type="entry name" value="Myb_dom"/>
</dbReference>
<dbReference type="OrthoDB" id="2016101at2759"/>
<dbReference type="AlphaFoldDB" id="A0A2U1NHP6"/>
<dbReference type="PANTHER" id="PTHR12802">
    <property type="entry name" value="SWI/SNF COMPLEX-RELATED"/>
    <property type="match status" value="1"/>
</dbReference>
<feature type="domain" description="HTH myb-type" evidence="8">
    <location>
        <begin position="402"/>
        <end position="456"/>
    </location>
</feature>
<evidence type="ECO:0000256" key="1">
    <source>
        <dbReference type="ARBA" id="ARBA00004123"/>
    </source>
</evidence>
<evidence type="ECO:0000256" key="6">
    <source>
        <dbReference type="SAM" id="Phobius"/>
    </source>
</evidence>
<dbReference type="NCBIfam" id="TIGR01557">
    <property type="entry name" value="myb_SHAQKYF"/>
    <property type="match status" value="1"/>
</dbReference>
<feature type="domain" description="SANT" evidence="7">
    <location>
        <begin position="405"/>
        <end position="456"/>
    </location>
</feature>
<protein>
    <submittedName>
        <fullName evidence="9">Homeodomain-like protein</fullName>
    </submittedName>
</protein>
<reference evidence="9 10" key="1">
    <citation type="journal article" date="2018" name="Mol. Plant">
        <title>The genome of Artemisia annua provides insight into the evolution of Asteraceae family and artemisinin biosynthesis.</title>
        <authorList>
            <person name="Shen Q."/>
            <person name="Zhang L."/>
            <person name="Liao Z."/>
            <person name="Wang S."/>
            <person name="Yan T."/>
            <person name="Shi P."/>
            <person name="Liu M."/>
            <person name="Fu X."/>
            <person name="Pan Q."/>
            <person name="Wang Y."/>
            <person name="Lv Z."/>
            <person name="Lu X."/>
            <person name="Zhang F."/>
            <person name="Jiang W."/>
            <person name="Ma Y."/>
            <person name="Chen M."/>
            <person name="Hao X."/>
            <person name="Li L."/>
            <person name="Tang Y."/>
            <person name="Lv G."/>
            <person name="Zhou Y."/>
            <person name="Sun X."/>
            <person name="Brodelius P.E."/>
            <person name="Rose J.K.C."/>
            <person name="Tang K."/>
        </authorList>
    </citation>
    <scope>NUCLEOTIDE SEQUENCE [LARGE SCALE GENOMIC DNA]</scope>
    <source>
        <strain evidence="10">cv. Huhao1</strain>
        <tissue evidence="9">Leaf</tissue>
    </source>
</reference>
<proteinExistence type="predicted"/>
<dbReference type="PANTHER" id="PTHR12802:SF146">
    <property type="entry name" value="PROTEIN REVEILLE 3"/>
    <property type="match status" value="1"/>
</dbReference>
<organism evidence="9 10">
    <name type="scientific">Artemisia annua</name>
    <name type="common">Sweet wormwood</name>
    <dbReference type="NCBI Taxonomy" id="35608"/>
    <lineage>
        <taxon>Eukaryota</taxon>
        <taxon>Viridiplantae</taxon>
        <taxon>Streptophyta</taxon>
        <taxon>Embryophyta</taxon>
        <taxon>Tracheophyta</taxon>
        <taxon>Spermatophyta</taxon>
        <taxon>Magnoliopsida</taxon>
        <taxon>eudicotyledons</taxon>
        <taxon>Gunneridae</taxon>
        <taxon>Pentapetalae</taxon>
        <taxon>asterids</taxon>
        <taxon>campanulids</taxon>
        <taxon>Asterales</taxon>
        <taxon>Asteraceae</taxon>
        <taxon>Asteroideae</taxon>
        <taxon>Anthemideae</taxon>
        <taxon>Artemisiinae</taxon>
        <taxon>Artemisia</taxon>
    </lineage>
</organism>
<dbReference type="FunFam" id="1.10.10.60:FF:000023">
    <property type="entry name" value="protein REVEILLE 6 isoform X1"/>
    <property type="match status" value="1"/>
</dbReference>
<keyword evidence="5" id="KW-0539">Nucleus</keyword>
<dbReference type="PROSITE" id="PS51293">
    <property type="entry name" value="SANT"/>
    <property type="match status" value="1"/>
</dbReference>
<dbReference type="EMBL" id="PKPP01002810">
    <property type="protein sequence ID" value="PWA72986.1"/>
    <property type="molecule type" value="Genomic_DNA"/>
</dbReference>
<keyword evidence="4" id="KW-0804">Transcription</keyword>
<evidence type="ECO:0000313" key="9">
    <source>
        <dbReference type="EMBL" id="PWA72986.1"/>
    </source>
</evidence>
<evidence type="ECO:0000259" key="7">
    <source>
        <dbReference type="PROSITE" id="PS51293"/>
    </source>
</evidence>
<dbReference type="STRING" id="35608.A0A2U1NHP6"/>
<accession>A0A2U1NHP6</accession>
<dbReference type="SMART" id="SM00717">
    <property type="entry name" value="SANT"/>
    <property type="match status" value="1"/>
</dbReference>
<dbReference type="InterPro" id="IPR001005">
    <property type="entry name" value="SANT/Myb"/>
</dbReference>
<evidence type="ECO:0000256" key="5">
    <source>
        <dbReference type="ARBA" id="ARBA00023242"/>
    </source>
</evidence>
<comment type="subcellular location">
    <subcellularLocation>
        <location evidence="1">Nucleus</location>
    </subcellularLocation>
</comment>
<dbReference type="Pfam" id="PF24904">
    <property type="entry name" value="RVE6"/>
    <property type="match status" value="1"/>
</dbReference>
<evidence type="ECO:0000256" key="3">
    <source>
        <dbReference type="ARBA" id="ARBA00023125"/>
    </source>
</evidence>
<feature type="transmembrane region" description="Helical" evidence="6">
    <location>
        <begin position="224"/>
        <end position="244"/>
    </location>
</feature>
<dbReference type="PROSITE" id="PS51294">
    <property type="entry name" value="HTH_MYB"/>
    <property type="match status" value="1"/>
</dbReference>
<dbReference type="CDD" id="cd00167">
    <property type="entry name" value="SANT"/>
    <property type="match status" value="1"/>
</dbReference>
<dbReference type="Proteomes" id="UP000245207">
    <property type="component" value="Unassembled WGS sequence"/>
</dbReference>
<dbReference type="InterPro" id="IPR009057">
    <property type="entry name" value="Homeodomain-like_sf"/>
</dbReference>
<evidence type="ECO:0000259" key="8">
    <source>
        <dbReference type="PROSITE" id="PS51294"/>
    </source>
</evidence>
<evidence type="ECO:0000256" key="2">
    <source>
        <dbReference type="ARBA" id="ARBA00023015"/>
    </source>
</evidence>
<dbReference type="SUPFAM" id="SSF46689">
    <property type="entry name" value="Homeodomain-like"/>
    <property type="match status" value="1"/>
</dbReference>
<keyword evidence="6" id="KW-0812">Transmembrane</keyword>
<keyword evidence="2" id="KW-0805">Transcription regulation</keyword>
<dbReference type="GO" id="GO:0003677">
    <property type="term" value="F:DNA binding"/>
    <property type="evidence" value="ECO:0007669"/>
    <property type="project" value="UniProtKB-KW"/>
</dbReference>
<keyword evidence="6" id="KW-1133">Transmembrane helix</keyword>
<comment type="caution">
    <text evidence="9">The sequence shown here is derived from an EMBL/GenBank/DDBJ whole genome shotgun (WGS) entry which is preliminary data.</text>
</comment>
<keyword evidence="10" id="KW-1185">Reference proteome</keyword>
<dbReference type="GO" id="GO:0005634">
    <property type="term" value="C:nucleus"/>
    <property type="evidence" value="ECO:0007669"/>
    <property type="project" value="UniProtKB-SubCell"/>
</dbReference>